<feature type="chain" id="PRO_5037491431" evidence="1">
    <location>
        <begin position="23"/>
        <end position="318"/>
    </location>
</feature>
<evidence type="ECO:0000259" key="2">
    <source>
        <dbReference type="Pfam" id="PF00561"/>
    </source>
</evidence>
<feature type="domain" description="AB hydrolase-1" evidence="2">
    <location>
        <begin position="55"/>
        <end position="298"/>
    </location>
</feature>
<evidence type="ECO:0000256" key="1">
    <source>
        <dbReference type="SAM" id="SignalP"/>
    </source>
</evidence>
<proteinExistence type="predicted"/>
<evidence type="ECO:0000313" key="4">
    <source>
        <dbReference type="EMBL" id="WXC79202.1"/>
    </source>
</evidence>
<keyword evidence="5" id="KW-1185">Reference proteome</keyword>
<accession>A0A973ZZC3</accession>
<gene>
    <name evidence="3" type="ORF">HAP48_004200</name>
    <name evidence="4" type="ORF">WDK88_39485</name>
</gene>
<keyword evidence="3" id="KW-0378">Hydrolase</keyword>
<sequence>MKMPTRIAMSAALAGLAMQASASDLQSSRRSISYHTVDILGVNIFYREAGPADAPAVLLLHGFPSSSRMWEPLLPLLADKYHVIAPDYPGFGNSSTPEPSSFEYTFDNLARVTDELTTKLGLAHYVLFMQDYGGPVGFRLALAHPERVRAIIVQNAVAHEQGLGPLWDARRKFWADPAHELDKLKANFTSFDATRQRHVGTSPHPERYDPDLWVDEAAFLSRPGQADIQATLFLDYRTNLASYPLWQKWLREAQPRTLVVWGKYDPSFTVAGATAYADDVPGAEVHILDGGHFALDEATDEIATLVRGFLARLDQRKE</sequence>
<organism evidence="3">
    <name type="scientific">Bradyrhizobium septentrionale</name>
    <dbReference type="NCBI Taxonomy" id="1404411"/>
    <lineage>
        <taxon>Bacteria</taxon>
        <taxon>Pseudomonadati</taxon>
        <taxon>Pseudomonadota</taxon>
        <taxon>Alphaproteobacteria</taxon>
        <taxon>Hyphomicrobiales</taxon>
        <taxon>Nitrobacteraceae</taxon>
        <taxon>Bradyrhizobium</taxon>
    </lineage>
</organism>
<dbReference type="PRINTS" id="PR00111">
    <property type="entry name" value="ABHYDROLASE"/>
</dbReference>
<dbReference type="InterPro" id="IPR000073">
    <property type="entry name" value="AB_hydrolase_1"/>
</dbReference>
<dbReference type="Gene3D" id="3.40.50.1820">
    <property type="entry name" value="alpha/beta hydrolase"/>
    <property type="match status" value="1"/>
</dbReference>
<evidence type="ECO:0000313" key="5">
    <source>
        <dbReference type="Proteomes" id="UP001432046"/>
    </source>
</evidence>
<evidence type="ECO:0000313" key="3">
    <source>
        <dbReference type="EMBL" id="NVI42312.1"/>
    </source>
</evidence>
<name>A0A973ZZC3_9BRAD</name>
<dbReference type="PANTHER" id="PTHR42977:SF1">
    <property type="entry name" value="BLR6576 PROTEIN"/>
    <property type="match status" value="1"/>
</dbReference>
<dbReference type="EMBL" id="JAAOLE020000001">
    <property type="protein sequence ID" value="NVI42312.1"/>
    <property type="molecule type" value="Genomic_DNA"/>
</dbReference>
<dbReference type="InterPro" id="IPR029058">
    <property type="entry name" value="AB_hydrolase_fold"/>
</dbReference>
<dbReference type="EMBL" id="CP147711">
    <property type="protein sequence ID" value="WXC79202.1"/>
    <property type="molecule type" value="Genomic_DNA"/>
</dbReference>
<dbReference type="InterPro" id="IPR051340">
    <property type="entry name" value="Haloalkane_dehalogenase"/>
</dbReference>
<dbReference type="PANTHER" id="PTHR42977">
    <property type="entry name" value="HYDROLASE-RELATED"/>
    <property type="match status" value="1"/>
</dbReference>
<dbReference type="PROSITE" id="PS50096">
    <property type="entry name" value="IQ"/>
    <property type="match status" value="1"/>
</dbReference>
<reference evidence="4" key="3">
    <citation type="submission" date="2024-03" db="EMBL/GenBank/DDBJ databases">
        <authorList>
            <person name="Bromfield E.S.P."/>
            <person name="Cloutier S."/>
        </authorList>
    </citation>
    <scope>NUCLEOTIDE SEQUENCE</scope>
    <source>
        <strain evidence="4">5S5</strain>
    </source>
</reference>
<dbReference type="SUPFAM" id="SSF53474">
    <property type="entry name" value="alpha/beta-Hydrolases"/>
    <property type="match status" value="1"/>
</dbReference>
<dbReference type="AlphaFoldDB" id="A0A973ZZC3"/>
<keyword evidence="1" id="KW-0732">Signal</keyword>
<protein>
    <submittedName>
        <fullName evidence="3">Alpha/beta hydrolase</fullName>
    </submittedName>
</protein>
<reference evidence="4" key="2">
    <citation type="journal article" date="2021" name="Int. J. Syst. Evol. Microbiol.">
        <title>Bradyrhizobium septentrionale sp. nov. (sv. septentrionale) and Bradyrhizobium quebecense sp. nov. (sv. septentrionale) associated with legumes native to Canada possess rearranged symbiosis genes and numerous insertion sequences.</title>
        <authorList>
            <person name="Bromfield E.S.P."/>
            <person name="Cloutier S."/>
        </authorList>
    </citation>
    <scope>NUCLEOTIDE SEQUENCE</scope>
    <source>
        <strain evidence="4">5S5</strain>
    </source>
</reference>
<dbReference type="Pfam" id="PF00561">
    <property type="entry name" value="Abhydrolase_1"/>
    <property type="match status" value="1"/>
</dbReference>
<feature type="signal peptide" evidence="1">
    <location>
        <begin position="1"/>
        <end position="22"/>
    </location>
</feature>
<dbReference type="GO" id="GO:0004301">
    <property type="term" value="F:epoxide hydrolase activity"/>
    <property type="evidence" value="ECO:0007669"/>
    <property type="project" value="TreeGrafter"/>
</dbReference>
<reference evidence="3" key="1">
    <citation type="submission" date="2020-06" db="EMBL/GenBank/DDBJ databases">
        <title>Whole Genome Sequence of Bradyrhizobium sp. Strain 1S1.</title>
        <authorList>
            <person name="Bromfield E.S.P."/>
            <person name="Cloutier S."/>
        </authorList>
    </citation>
    <scope>NUCLEOTIDE SEQUENCE [LARGE SCALE GENOMIC DNA]</scope>
    <source>
        <strain evidence="3">1S1</strain>
    </source>
</reference>
<dbReference type="Proteomes" id="UP001432046">
    <property type="component" value="Chromosome"/>
</dbReference>